<evidence type="ECO:0000256" key="8">
    <source>
        <dbReference type="ARBA" id="ARBA00023316"/>
    </source>
</evidence>
<keyword evidence="7 9" id="KW-0573">Peptidoglycan synthesis</keyword>
<protein>
    <submittedName>
        <fullName evidence="11">L,D-transpeptidase</fullName>
    </submittedName>
</protein>
<reference evidence="11 12" key="1">
    <citation type="submission" date="2018-04" db="EMBL/GenBank/DDBJ databases">
        <title>Complete genome sequence of Hydrogenophilus thermoluteolus TH-1.</title>
        <authorList>
            <person name="Arai H."/>
        </authorList>
    </citation>
    <scope>NUCLEOTIDE SEQUENCE [LARGE SCALE GENOMIC DNA]</scope>
    <source>
        <strain evidence="11 12">TH-1</strain>
    </source>
</reference>
<comment type="similarity">
    <text evidence="2">Belongs to the YkuD family.</text>
</comment>
<dbReference type="InterPro" id="IPR050979">
    <property type="entry name" value="LD-transpeptidase"/>
</dbReference>
<feature type="active site" description="Nucleophile" evidence="9">
    <location>
        <position position="150"/>
    </location>
</feature>
<sequence>MSAAKVVICVATQRLFLYDWDGVCQRIYPVSTARAGVGQRLGSGQTPLGRHRIRAVIGAGMALGTVFKGRRPTGARGFLPQWGQDGRKQGSGAGLARSDAHDWILTRILWLCGEEVGWNRLGKVDTQRRFIYLHGTAEEEKLGVPCSHGCIRMGNLDIVELAAVIQPGAKVWIVSKWWAQAAGI</sequence>
<dbReference type="Pfam" id="PF03734">
    <property type="entry name" value="YkuD"/>
    <property type="match status" value="1"/>
</dbReference>
<dbReference type="InterPro" id="IPR038063">
    <property type="entry name" value="Transpep_catalytic_dom"/>
</dbReference>
<dbReference type="PANTHER" id="PTHR30582:SF24">
    <property type="entry name" value="L,D-TRANSPEPTIDASE ERFK_SRFK-RELATED"/>
    <property type="match status" value="1"/>
</dbReference>
<dbReference type="GO" id="GO:0071555">
    <property type="term" value="P:cell wall organization"/>
    <property type="evidence" value="ECO:0007669"/>
    <property type="project" value="UniProtKB-UniRule"/>
</dbReference>
<evidence type="ECO:0000256" key="4">
    <source>
        <dbReference type="ARBA" id="ARBA00022679"/>
    </source>
</evidence>
<proteinExistence type="inferred from homology"/>
<name>A0A2Z6DY32_HYDTE</name>
<dbReference type="GO" id="GO:0071972">
    <property type="term" value="F:peptidoglycan L,D-transpeptidase activity"/>
    <property type="evidence" value="ECO:0007669"/>
    <property type="project" value="TreeGrafter"/>
</dbReference>
<gene>
    <name evidence="11" type="ORF">HPTL_1150</name>
</gene>
<evidence type="ECO:0000313" key="12">
    <source>
        <dbReference type="Proteomes" id="UP000262004"/>
    </source>
</evidence>
<dbReference type="Proteomes" id="UP000262004">
    <property type="component" value="Chromosome"/>
</dbReference>
<dbReference type="RefSeq" id="WP_119335152.1">
    <property type="nucleotide sequence ID" value="NZ_AP018558.1"/>
</dbReference>
<dbReference type="CDD" id="cd16913">
    <property type="entry name" value="YkuD_like"/>
    <property type="match status" value="1"/>
</dbReference>
<evidence type="ECO:0000256" key="1">
    <source>
        <dbReference type="ARBA" id="ARBA00004752"/>
    </source>
</evidence>
<feature type="domain" description="L,D-TPase catalytic" evidence="10">
    <location>
        <begin position="4"/>
        <end position="174"/>
    </location>
</feature>
<evidence type="ECO:0000259" key="10">
    <source>
        <dbReference type="PROSITE" id="PS52029"/>
    </source>
</evidence>
<evidence type="ECO:0000256" key="6">
    <source>
        <dbReference type="ARBA" id="ARBA00022960"/>
    </source>
</evidence>
<accession>A0A2Z6DY32</accession>
<keyword evidence="6 9" id="KW-0133">Cell shape</keyword>
<dbReference type="OrthoDB" id="9787225at2"/>
<evidence type="ECO:0000256" key="2">
    <source>
        <dbReference type="ARBA" id="ARBA00005992"/>
    </source>
</evidence>
<dbReference type="KEGG" id="htl:HPTL_1150"/>
<dbReference type="GO" id="GO:0008360">
    <property type="term" value="P:regulation of cell shape"/>
    <property type="evidence" value="ECO:0007669"/>
    <property type="project" value="UniProtKB-UniRule"/>
</dbReference>
<dbReference type="GO" id="GO:0016757">
    <property type="term" value="F:glycosyltransferase activity"/>
    <property type="evidence" value="ECO:0007669"/>
    <property type="project" value="UniProtKB-KW"/>
</dbReference>
<evidence type="ECO:0000256" key="3">
    <source>
        <dbReference type="ARBA" id="ARBA00022676"/>
    </source>
</evidence>
<organism evidence="11 12">
    <name type="scientific">Hydrogenophilus thermoluteolus</name>
    <name type="common">Pseudomonas hydrogenothermophila</name>
    <dbReference type="NCBI Taxonomy" id="297"/>
    <lineage>
        <taxon>Bacteria</taxon>
        <taxon>Pseudomonadati</taxon>
        <taxon>Pseudomonadota</taxon>
        <taxon>Hydrogenophilia</taxon>
        <taxon>Hydrogenophilales</taxon>
        <taxon>Hydrogenophilaceae</taxon>
        <taxon>Hydrogenophilus</taxon>
    </lineage>
</organism>
<evidence type="ECO:0000256" key="9">
    <source>
        <dbReference type="PROSITE-ProRule" id="PRU01373"/>
    </source>
</evidence>
<keyword evidence="4" id="KW-0808">Transferase</keyword>
<dbReference type="PANTHER" id="PTHR30582">
    <property type="entry name" value="L,D-TRANSPEPTIDASE"/>
    <property type="match status" value="1"/>
</dbReference>
<dbReference type="Gene3D" id="2.40.440.10">
    <property type="entry name" value="L,D-transpeptidase catalytic domain-like"/>
    <property type="match status" value="1"/>
</dbReference>
<dbReference type="InterPro" id="IPR005490">
    <property type="entry name" value="LD_TPept_cat_dom"/>
</dbReference>
<dbReference type="SUPFAM" id="SSF141523">
    <property type="entry name" value="L,D-transpeptidase catalytic domain-like"/>
    <property type="match status" value="1"/>
</dbReference>
<evidence type="ECO:0000256" key="7">
    <source>
        <dbReference type="ARBA" id="ARBA00022984"/>
    </source>
</evidence>
<comment type="pathway">
    <text evidence="1 9">Cell wall biogenesis; peptidoglycan biosynthesis.</text>
</comment>
<dbReference type="PROSITE" id="PS52029">
    <property type="entry name" value="LD_TPASE"/>
    <property type="match status" value="1"/>
</dbReference>
<keyword evidence="3" id="KW-0328">Glycosyltransferase</keyword>
<dbReference type="EMBL" id="AP018558">
    <property type="protein sequence ID" value="BBD77414.1"/>
    <property type="molecule type" value="Genomic_DNA"/>
</dbReference>
<dbReference type="UniPathway" id="UPA00219"/>
<keyword evidence="8 9" id="KW-0961">Cell wall biogenesis/degradation</keyword>
<dbReference type="GO" id="GO:0018104">
    <property type="term" value="P:peptidoglycan-protein cross-linking"/>
    <property type="evidence" value="ECO:0007669"/>
    <property type="project" value="TreeGrafter"/>
</dbReference>
<keyword evidence="5" id="KW-0378">Hydrolase</keyword>
<dbReference type="AlphaFoldDB" id="A0A2Z6DY32"/>
<evidence type="ECO:0000256" key="5">
    <source>
        <dbReference type="ARBA" id="ARBA00022801"/>
    </source>
</evidence>
<evidence type="ECO:0000313" key="11">
    <source>
        <dbReference type="EMBL" id="BBD77414.1"/>
    </source>
</evidence>
<keyword evidence="12" id="KW-1185">Reference proteome</keyword>
<dbReference type="GO" id="GO:0005576">
    <property type="term" value="C:extracellular region"/>
    <property type="evidence" value="ECO:0007669"/>
    <property type="project" value="TreeGrafter"/>
</dbReference>
<feature type="active site" description="Proton donor/acceptor" evidence="9">
    <location>
        <position position="134"/>
    </location>
</feature>